<comment type="caution">
    <text evidence="1">The sequence shown here is derived from an EMBL/GenBank/DDBJ whole genome shotgun (WGS) entry which is preliminary data.</text>
</comment>
<protein>
    <recommendedName>
        <fullName evidence="3">F-box associated domain-containing protein</fullName>
    </recommendedName>
</protein>
<dbReference type="AlphaFoldDB" id="A0A7J8SUH8"/>
<accession>A0A7J8SUH8</accession>
<keyword evidence="2" id="KW-1185">Reference proteome</keyword>
<organism evidence="1 2">
    <name type="scientific">Gossypium davidsonii</name>
    <name type="common">Davidson's cotton</name>
    <name type="synonym">Gossypium klotzschianum subsp. davidsonii</name>
    <dbReference type="NCBI Taxonomy" id="34287"/>
    <lineage>
        <taxon>Eukaryota</taxon>
        <taxon>Viridiplantae</taxon>
        <taxon>Streptophyta</taxon>
        <taxon>Embryophyta</taxon>
        <taxon>Tracheophyta</taxon>
        <taxon>Spermatophyta</taxon>
        <taxon>Magnoliopsida</taxon>
        <taxon>eudicotyledons</taxon>
        <taxon>Gunneridae</taxon>
        <taxon>Pentapetalae</taxon>
        <taxon>rosids</taxon>
        <taxon>malvids</taxon>
        <taxon>Malvales</taxon>
        <taxon>Malvaceae</taxon>
        <taxon>Malvoideae</taxon>
        <taxon>Gossypium</taxon>
    </lineage>
</organism>
<sequence length="69" mass="8320">MSQVELYSLKCDSWKEILSPNYAPCGLNWEFFESYREHYIQVLVFNLINRLVFLLTLWKELTNLLIYGL</sequence>
<reference evidence="1 2" key="1">
    <citation type="journal article" date="2019" name="Genome Biol. Evol.">
        <title>Insights into the evolution of the New World diploid cottons (Gossypium, subgenus Houzingenia) based on genome sequencing.</title>
        <authorList>
            <person name="Grover C.E."/>
            <person name="Arick M.A. 2nd"/>
            <person name="Thrash A."/>
            <person name="Conover J.L."/>
            <person name="Sanders W.S."/>
            <person name="Peterson D.G."/>
            <person name="Frelichowski J.E."/>
            <person name="Scheffler J.A."/>
            <person name="Scheffler B.E."/>
            <person name="Wendel J.F."/>
        </authorList>
    </citation>
    <scope>NUCLEOTIDE SEQUENCE [LARGE SCALE GENOMIC DNA]</scope>
    <source>
        <strain evidence="1">27</strain>
        <tissue evidence="1">Leaf</tissue>
    </source>
</reference>
<proteinExistence type="predicted"/>
<evidence type="ECO:0000313" key="1">
    <source>
        <dbReference type="EMBL" id="MBA0629754.1"/>
    </source>
</evidence>
<gene>
    <name evidence="1" type="ORF">Godav_024262</name>
</gene>
<evidence type="ECO:0008006" key="3">
    <source>
        <dbReference type="Google" id="ProtNLM"/>
    </source>
</evidence>
<dbReference type="EMBL" id="JABFAC010000011">
    <property type="protein sequence ID" value="MBA0629754.1"/>
    <property type="molecule type" value="Genomic_DNA"/>
</dbReference>
<dbReference type="Proteomes" id="UP000593561">
    <property type="component" value="Unassembled WGS sequence"/>
</dbReference>
<evidence type="ECO:0000313" key="2">
    <source>
        <dbReference type="Proteomes" id="UP000593561"/>
    </source>
</evidence>
<name>A0A7J8SUH8_GOSDV</name>